<accession>A0A8T0H182</accession>
<comment type="similarity">
    <text evidence="2">Belongs to the plant self-incompatibility (S1) protein family.</text>
</comment>
<proteinExistence type="inferred from homology"/>
<evidence type="ECO:0000256" key="4">
    <source>
        <dbReference type="ARBA" id="ARBA00022525"/>
    </source>
</evidence>
<organism evidence="7 8">
    <name type="scientific">Ceratodon purpureus</name>
    <name type="common">Fire moss</name>
    <name type="synonym">Dicranum purpureum</name>
    <dbReference type="NCBI Taxonomy" id="3225"/>
    <lineage>
        <taxon>Eukaryota</taxon>
        <taxon>Viridiplantae</taxon>
        <taxon>Streptophyta</taxon>
        <taxon>Embryophyta</taxon>
        <taxon>Bryophyta</taxon>
        <taxon>Bryophytina</taxon>
        <taxon>Bryopsida</taxon>
        <taxon>Dicranidae</taxon>
        <taxon>Pseudoditrichales</taxon>
        <taxon>Ditrichaceae</taxon>
        <taxon>Ceratodon</taxon>
    </lineage>
</organism>
<comment type="caution">
    <text evidence="7">The sequence shown here is derived from an EMBL/GenBank/DDBJ whole genome shotgun (WGS) entry which is preliminary data.</text>
</comment>
<dbReference type="GO" id="GO:0005576">
    <property type="term" value="C:extracellular region"/>
    <property type="evidence" value="ECO:0007669"/>
    <property type="project" value="UniProtKB-SubCell"/>
</dbReference>
<keyword evidence="4" id="KW-0964">Secreted</keyword>
<evidence type="ECO:0000256" key="2">
    <source>
        <dbReference type="ARBA" id="ARBA00005581"/>
    </source>
</evidence>
<dbReference type="InterPro" id="IPR010264">
    <property type="entry name" value="Self-incomp_S1"/>
</dbReference>
<keyword evidence="5 6" id="KW-0732">Signal</keyword>
<evidence type="ECO:0000256" key="6">
    <source>
        <dbReference type="SAM" id="SignalP"/>
    </source>
</evidence>
<keyword evidence="3" id="KW-0713">Self-incompatibility</keyword>
<dbReference type="EMBL" id="CM026428">
    <property type="protein sequence ID" value="KAG0565861.1"/>
    <property type="molecule type" value="Genomic_DNA"/>
</dbReference>
<comment type="subcellular location">
    <subcellularLocation>
        <location evidence="1">Secreted</location>
    </subcellularLocation>
</comment>
<evidence type="ECO:0000313" key="7">
    <source>
        <dbReference type="EMBL" id="KAG0565861.1"/>
    </source>
</evidence>
<dbReference type="GO" id="GO:0060320">
    <property type="term" value="P:rejection of self pollen"/>
    <property type="evidence" value="ECO:0007669"/>
    <property type="project" value="UniProtKB-KW"/>
</dbReference>
<reference evidence="7" key="1">
    <citation type="submission" date="2020-06" db="EMBL/GenBank/DDBJ databases">
        <title>WGS assembly of Ceratodon purpureus strain R40.</title>
        <authorList>
            <person name="Carey S.B."/>
            <person name="Jenkins J."/>
            <person name="Shu S."/>
            <person name="Lovell J.T."/>
            <person name="Sreedasyam A."/>
            <person name="Maumus F."/>
            <person name="Tiley G.P."/>
            <person name="Fernandez-Pozo N."/>
            <person name="Barry K."/>
            <person name="Chen C."/>
            <person name="Wang M."/>
            <person name="Lipzen A."/>
            <person name="Daum C."/>
            <person name="Saski C.A."/>
            <person name="Payton A.C."/>
            <person name="Mcbreen J.C."/>
            <person name="Conrad R.E."/>
            <person name="Kollar L.M."/>
            <person name="Olsson S."/>
            <person name="Huttunen S."/>
            <person name="Landis J.B."/>
            <person name="Wickett N.J."/>
            <person name="Johnson M.G."/>
            <person name="Rensing S.A."/>
            <person name="Grimwood J."/>
            <person name="Schmutz J."/>
            <person name="Mcdaniel S.F."/>
        </authorList>
    </citation>
    <scope>NUCLEOTIDE SEQUENCE</scope>
    <source>
        <strain evidence="7">R40</strain>
    </source>
</reference>
<gene>
    <name evidence="7" type="ORF">KC19_7G018700</name>
</gene>
<protein>
    <recommendedName>
        <fullName evidence="9">S-protein homolog</fullName>
    </recommendedName>
</protein>
<evidence type="ECO:0000313" key="8">
    <source>
        <dbReference type="Proteomes" id="UP000822688"/>
    </source>
</evidence>
<evidence type="ECO:0000256" key="5">
    <source>
        <dbReference type="ARBA" id="ARBA00022729"/>
    </source>
</evidence>
<name>A0A8T0H182_CERPU</name>
<sequence length="140" mass="15397">MAAPMSPWSLAVATALAIFLLSATVGEAIPPSTDHGILSIKNNLPYPINIVCNSNTAMHPPFYAHQNHSLQFDFDTRKHLSWTCTFQSEGPDGTFIMWKSKAAGGPGNLCLEVCQWKVDLQGLKVLRNGTGKIVLVYMWH</sequence>
<dbReference type="AlphaFoldDB" id="A0A8T0H182"/>
<evidence type="ECO:0008006" key="9">
    <source>
        <dbReference type="Google" id="ProtNLM"/>
    </source>
</evidence>
<evidence type="ECO:0000256" key="3">
    <source>
        <dbReference type="ARBA" id="ARBA00022471"/>
    </source>
</evidence>
<keyword evidence="8" id="KW-1185">Reference proteome</keyword>
<dbReference type="Proteomes" id="UP000822688">
    <property type="component" value="Chromosome 7"/>
</dbReference>
<feature type="chain" id="PRO_5035870360" description="S-protein homolog" evidence="6">
    <location>
        <begin position="29"/>
        <end position="140"/>
    </location>
</feature>
<dbReference type="Pfam" id="PF05938">
    <property type="entry name" value="Self-incomp_S1"/>
    <property type="match status" value="1"/>
</dbReference>
<feature type="signal peptide" evidence="6">
    <location>
        <begin position="1"/>
        <end position="28"/>
    </location>
</feature>
<evidence type="ECO:0000256" key="1">
    <source>
        <dbReference type="ARBA" id="ARBA00004613"/>
    </source>
</evidence>